<evidence type="ECO:0000259" key="1">
    <source>
        <dbReference type="Pfam" id="PF01408"/>
    </source>
</evidence>
<evidence type="ECO:0000313" key="3">
    <source>
        <dbReference type="EMBL" id="RAJ97688.1"/>
    </source>
</evidence>
<dbReference type="InterPro" id="IPR055170">
    <property type="entry name" value="GFO_IDH_MocA-like_dom"/>
</dbReference>
<dbReference type="GO" id="GO:0000166">
    <property type="term" value="F:nucleotide binding"/>
    <property type="evidence" value="ECO:0007669"/>
    <property type="project" value="InterPro"/>
</dbReference>
<organism evidence="3 4">
    <name type="scientific">Larkinella arboricola</name>
    <dbReference type="NCBI Taxonomy" id="643671"/>
    <lineage>
        <taxon>Bacteria</taxon>
        <taxon>Pseudomonadati</taxon>
        <taxon>Bacteroidota</taxon>
        <taxon>Cytophagia</taxon>
        <taxon>Cytophagales</taxon>
        <taxon>Spirosomataceae</taxon>
        <taxon>Larkinella</taxon>
    </lineage>
</organism>
<dbReference type="Pfam" id="PF22725">
    <property type="entry name" value="GFO_IDH_MocA_C3"/>
    <property type="match status" value="1"/>
</dbReference>
<sequence>MSNESNRRDFLKQSGLLTGGVLLTSLPSFAGSYGFHNSADDTIKIALIGCGGRGTGAAMQALSTKQNVKIVAMADAFRDRLDDSYKNLNQKPDIAKRVDVPEERKFVGFDAYQKAIPLADVVILATPPGFRPMMFEEAVKQGKHVFMEKPVATDAPGVRRVLAAAEEAKKKKLNVVVGLQRHYQPNYREMIKRIHDGALGDIVGGSVYWVSGGVWVKPRQASQTEMEYQMRNWYYFNWLCGDHINEQHIHNIDVANWVKRGYPVSAQGTGGRQVRTGKEYGEIFDHHMVDFVYEDGTLINSQCRHYEGTYSKVDEQFVGTKGRVDSFGQKSVLKDYKGNAIYTHNGKGDGNPYQIEHDELFAAIAKGDYKFQDAENGAKSTLTAIMGRMATYSGKMVKWDEALNSNIDLFPEKLAWDAKPKILPNADGFYPVAIPGKTTAV</sequence>
<comment type="caution">
    <text evidence="3">The sequence shown here is derived from an EMBL/GenBank/DDBJ whole genome shotgun (WGS) entry which is preliminary data.</text>
</comment>
<name>A0A327X430_LARAB</name>
<evidence type="ECO:0000259" key="2">
    <source>
        <dbReference type="Pfam" id="PF22725"/>
    </source>
</evidence>
<dbReference type="InterPro" id="IPR036291">
    <property type="entry name" value="NAD(P)-bd_dom_sf"/>
</dbReference>
<dbReference type="OrthoDB" id="127583at2"/>
<evidence type="ECO:0000313" key="4">
    <source>
        <dbReference type="Proteomes" id="UP000248790"/>
    </source>
</evidence>
<dbReference type="InterPro" id="IPR006311">
    <property type="entry name" value="TAT_signal"/>
</dbReference>
<dbReference type="SUPFAM" id="SSF55347">
    <property type="entry name" value="Glyceraldehyde-3-phosphate dehydrogenase-like, C-terminal domain"/>
    <property type="match status" value="1"/>
</dbReference>
<dbReference type="Pfam" id="PF01408">
    <property type="entry name" value="GFO_IDH_MocA"/>
    <property type="match status" value="1"/>
</dbReference>
<dbReference type="EMBL" id="QLMC01000003">
    <property type="protein sequence ID" value="RAJ97688.1"/>
    <property type="molecule type" value="Genomic_DNA"/>
</dbReference>
<dbReference type="Proteomes" id="UP000248790">
    <property type="component" value="Unassembled WGS sequence"/>
</dbReference>
<accession>A0A327X430</accession>
<feature type="domain" description="GFO/IDH/MocA-like oxidoreductase" evidence="2">
    <location>
        <begin position="187"/>
        <end position="324"/>
    </location>
</feature>
<reference evidence="3 4" key="1">
    <citation type="submission" date="2018-06" db="EMBL/GenBank/DDBJ databases">
        <title>Genomic Encyclopedia of Archaeal and Bacterial Type Strains, Phase II (KMG-II): from individual species to whole genera.</title>
        <authorList>
            <person name="Goeker M."/>
        </authorList>
    </citation>
    <scope>NUCLEOTIDE SEQUENCE [LARGE SCALE GENOMIC DNA]</scope>
    <source>
        <strain evidence="3 4">DSM 21851</strain>
    </source>
</reference>
<dbReference type="SUPFAM" id="SSF51735">
    <property type="entry name" value="NAD(P)-binding Rossmann-fold domains"/>
    <property type="match status" value="1"/>
</dbReference>
<dbReference type="Gene3D" id="3.30.360.10">
    <property type="entry name" value="Dihydrodipicolinate Reductase, domain 2"/>
    <property type="match status" value="1"/>
</dbReference>
<dbReference type="PANTHER" id="PTHR43818">
    <property type="entry name" value="BCDNA.GH03377"/>
    <property type="match status" value="1"/>
</dbReference>
<feature type="domain" description="Gfo/Idh/MocA-like oxidoreductase N-terminal" evidence="1">
    <location>
        <begin position="43"/>
        <end position="171"/>
    </location>
</feature>
<dbReference type="PANTHER" id="PTHR43818:SF5">
    <property type="entry name" value="OXIDOREDUCTASE FAMILY PROTEIN"/>
    <property type="match status" value="1"/>
</dbReference>
<gene>
    <name evidence="3" type="ORF">LX87_02591</name>
</gene>
<keyword evidence="4" id="KW-1185">Reference proteome</keyword>
<dbReference type="PROSITE" id="PS51318">
    <property type="entry name" value="TAT"/>
    <property type="match status" value="1"/>
</dbReference>
<dbReference type="InterPro" id="IPR050463">
    <property type="entry name" value="Gfo/Idh/MocA_oxidrdct_glycsds"/>
</dbReference>
<proteinExistence type="predicted"/>
<dbReference type="AlphaFoldDB" id="A0A327X430"/>
<dbReference type="RefSeq" id="WP_111628657.1">
    <property type="nucleotide sequence ID" value="NZ_QLMC01000003.1"/>
</dbReference>
<dbReference type="Gene3D" id="3.40.50.720">
    <property type="entry name" value="NAD(P)-binding Rossmann-like Domain"/>
    <property type="match status" value="1"/>
</dbReference>
<protein>
    <submittedName>
        <fullName evidence="3">Putative dehydrogenase</fullName>
    </submittedName>
</protein>
<dbReference type="InterPro" id="IPR000683">
    <property type="entry name" value="Gfo/Idh/MocA-like_OxRdtase_N"/>
</dbReference>